<dbReference type="PANTHER" id="PTHR30447:SF0">
    <property type="entry name" value="FRUCTOSE-1,6-BISPHOSPHATASE 1 CLASS 2-RELATED"/>
    <property type="match status" value="1"/>
</dbReference>
<dbReference type="EMBL" id="SZZH01000009">
    <property type="protein sequence ID" value="TKV55994.1"/>
    <property type="molecule type" value="Genomic_DNA"/>
</dbReference>
<dbReference type="PIRSF" id="PIRSF004532">
    <property type="entry name" value="GlpX"/>
    <property type="match status" value="1"/>
</dbReference>
<evidence type="ECO:0000256" key="7">
    <source>
        <dbReference type="ARBA" id="ARBA00023277"/>
    </source>
</evidence>
<evidence type="ECO:0000256" key="9">
    <source>
        <dbReference type="PIRSR" id="PIRSR004532-1"/>
    </source>
</evidence>
<keyword evidence="7 8" id="KW-0119">Carbohydrate metabolism</keyword>
<dbReference type="Proteomes" id="UP000306985">
    <property type="component" value="Unassembled WGS sequence"/>
</dbReference>
<reference evidence="11 12" key="1">
    <citation type="submission" date="2019-05" db="EMBL/GenBank/DDBJ databases">
        <title>Nakamurella sp. N5BH11, whole genome shotgun sequence.</title>
        <authorList>
            <person name="Tuo L."/>
        </authorList>
    </citation>
    <scope>NUCLEOTIDE SEQUENCE [LARGE SCALE GENOMIC DNA]</scope>
    <source>
        <strain evidence="11 12">N5BH11</strain>
    </source>
</reference>
<evidence type="ECO:0000256" key="1">
    <source>
        <dbReference type="ARBA" id="ARBA00001273"/>
    </source>
</evidence>
<feature type="binding site" evidence="9">
    <location>
        <position position="230"/>
    </location>
    <ligand>
        <name>Mn(2+)</name>
        <dbReference type="ChEBI" id="CHEBI:29035"/>
        <label>2</label>
    </ligand>
</feature>
<feature type="binding site" evidence="9">
    <location>
        <position position="46"/>
    </location>
    <ligand>
        <name>Mn(2+)</name>
        <dbReference type="ChEBI" id="CHEBI:29035"/>
        <label>1</label>
    </ligand>
</feature>
<feature type="binding site" evidence="10">
    <location>
        <position position="227"/>
    </location>
    <ligand>
        <name>substrate</name>
    </ligand>
</feature>
<evidence type="ECO:0000256" key="3">
    <source>
        <dbReference type="ARBA" id="ARBA00008989"/>
    </source>
</evidence>
<keyword evidence="6 9" id="KW-0464">Manganese</keyword>
<dbReference type="PANTHER" id="PTHR30447">
    <property type="entry name" value="FRUCTOSE-1,6-BISPHOSPHATASE CLASS 2"/>
    <property type="match status" value="1"/>
</dbReference>
<name>A0A4U6Q835_9ACTN</name>
<feature type="binding site" evidence="9">
    <location>
        <position position="70"/>
    </location>
    <ligand>
        <name>Mn(2+)</name>
        <dbReference type="ChEBI" id="CHEBI:29035"/>
        <label>1</label>
    </ligand>
</feature>
<dbReference type="Gene3D" id="3.30.540.10">
    <property type="entry name" value="Fructose-1,6-Bisphosphatase, subunit A, domain 1"/>
    <property type="match status" value="1"/>
</dbReference>
<dbReference type="GO" id="GO:0042132">
    <property type="term" value="F:fructose 1,6-bisphosphate 1-phosphatase activity"/>
    <property type="evidence" value="ECO:0007669"/>
    <property type="project" value="UniProtKB-EC"/>
</dbReference>
<gene>
    <name evidence="11" type="primary">glpX</name>
    <name evidence="11" type="ORF">FDO65_21885</name>
</gene>
<dbReference type="Pfam" id="PF03320">
    <property type="entry name" value="FBPase_glpX"/>
    <property type="match status" value="1"/>
</dbReference>
<dbReference type="GO" id="GO:0046872">
    <property type="term" value="F:metal ion binding"/>
    <property type="evidence" value="ECO:0007669"/>
    <property type="project" value="UniProtKB-KW"/>
</dbReference>
<dbReference type="NCBIfam" id="TIGR00330">
    <property type="entry name" value="glpX"/>
    <property type="match status" value="1"/>
</dbReference>
<comment type="caution">
    <text evidence="11">The sequence shown here is derived from an EMBL/GenBank/DDBJ whole genome shotgun (WGS) entry which is preliminary data.</text>
</comment>
<feature type="binding site" evidence="10">
    <location>
        <begin position="178"/>
        <end position="180"/>
    </location>
    <ligand>
        <name>substrate</name>
    </ligand>
</feature>
<comment type="catalytic activity">
    <reaction evidence="1">
        <text>beta-D-fructose 1,6-bisphosphate + H2O = beta-D-fructose 6-phosphate + phosphate</text>
        <dbReference type="Rhea" id="RHEA:11064"/>
        <dbReference type="ChEBI" id="CHEBI:15377"/>
        <dbReference type="ChEBI" id="CHEBI:32966"/>
        <dbReference type="ChEBI" id="CHEBI:43474"/>
        <dbReference type="ChEBI" id="CHEBI:57634"/>
        <dbReference type="EC" id="3.1.3.11"/>
    </reaction>
</comment>
<evidence type="ECO:0000313" key="11">
    <source>
        <dbReference type="EMBL" id="TKV55994.1"/>
    </source>
</evidence>
<dbReference type="SUPFAM" id="SSF56655">
    <property type="entry name" value="Carbohydrate phosphatase"/>
    <property type="match status" value="1"/>
</dbReference>
<accession>A0A4U6Q835</accession>
<organism evidence="11 12">
    <name type="scientific">Nakamurella flava</name>
    <dbReference type="NCBI Taxonomy" id="2576308"/>
    <lineage>
        <taxon>Bacteria</taxon>
        <taxon>Bacillati</taxon>
        <taxon>Actinomycetota</taxon>
        <taxon>Actinomycetes</taxon>
        <taxon>Nakamurellales</taxon>
        <taxon>Nakamurellaceae</taxon>
        <taxon>Nakamurella</taxon>
    </lineage>
</organism>
<evidence type="ECO:0000256" key="10">
    <source>
        <dbReference type="PIRSR" id="PIRSR004532-2"/>
    </source>
</evidence>
<dbReference type="UniPathway" id="UPA00138"/>
<feature type="binding site" evidence="9">
    <location>
        <position position="101"/>
    </location>
    <ligand>
        <name>Mn(2+)</name>
        <dbReference type="ChEBI" id="CHEBI:29035"/>
        <label>2</label>
    </ligand>
</feature>
<protein>
    <recommendedName>
        <fullName evidence="8">Fructose-1,6-bisphosphatase</fullName>
    </recommendedName>
</protein>
<dbReference type="GO" id="GO:0006071">
    <property type="term" value="P:glycerol metabolic process"/>
    <property type="evidence" value="ECO:0007669"/>
    <property type="project" value="InterPro"/>
</dbReference>
<dbReference type="GO" id="GO:0005829">
    <property type="term" value="C:cytosol"/>
    <property type="evidence" value="ECO:0007669"/>
    <property type="project" value="TreeGrafter"/>
</dbReference>
<evidence type="ECO:0000256" key="4">
    <source>
        <dbReference type="ARBA" id="ARBA00022723"/>
    </source>
</evidence>
<dbReference type="RefSeq" id="WP_137451887.1">
    <property type="nucleotide sequence ID" value="NZ_SZZH01000009.1"/>
</dbReference>
<feature type="binding site" evidence="10">
    <location>
        <begin position="200"/>
        <end position="202"/>
    </location>
    <ligand>
        <name>substrate</name>
    </ligand>
</feature>
<keyword evidence="4 9" id="KW-0479">Metal-binding</keyword>
<keyword evidence="12" id="KW-1185">Reference proteome</keyword>
<evidence type="ECO:0000313" key="12">
    <source>
        <dbReference type="Proteomes" id="UP000306985"/>
    </source>
</evidence>
<evidence type="ECO:0000256" key="8">
    <source>
        <dbReference type="PIRNR" id="PIRNR004532"/>
    </source>
</evidence>
<feature type="binding site" evidence="9">
    <location>
        <position position="98"/>
    </location>
    <ligand>
        <name>Mn(2+)</name>
        <dbReference type="ChEBI" id="CHEBI:29035"/>
        <label>2</label>
    </ligand>
</feature>
<evidence type="ECO:0000256" key="5">
    <source>
        <dbReference type="ARBA" id="ARBA00022801"/>
    </source>
</evidence>
<evidence type="ECO:0000256" key="2">
    <source>
        <dbReference type="ARBA" id="ARBA00004742"/>
    </source>
</evidence>
<dbReference type="GO" id="GO:0006094">
    <property type="term" value="P:gluconeogenesis"/>
    <property type="evidence" value="ECO:0007669"/>
    <property type="project" value="UniProtKB-UniPathway"/>
</dbReference>
<dbReference type="InterPro" id="IPR004464">
    <property type="entry name" value="FBPase_class-2/SBPase"/>
</dbReference>
<evidence type="ECO:0000256" key="6">
    <source>
        <dbReference type="ARBA" id="ARBA00023211"/>
    </source>
</evidence>
<sequence length="342" mass="35963">MTNPGSPTTGERQPDRNLAVELVRATEAAAMASSRLLGRGDKNAVDQAAVDAMRPILGTVAMRGVVVIGEGEKDEAPMLYNGENVGDGTGPEVDIAVDPIDGTTLAAKSLPDALSVVALAERGQMFDPGPCFYMRKTVVPPAAASVVDPEMPVDVLIGTVAKALSKSVKEITVAVLDRPRHDDIVASIRAAGARIRFLTDGDVAGAIMAASEDTIDTGVDMLLGVGGTPEGVIAAAALRCLGGEIFGQLHPRDDEERKEALEQGYDLNRILTTRELCGGEDVFFAATGVTDGALLKGVRFGSQHISTSSLSMRARSRTVRFITTVHDPEHSTLVRPGWVRPA</sequence>
<dbReference type="AlphaFoldDB" id="A0A4U6Q835"/>
<feature type="binding site" evidence="10">
    <location>
        <begin position="101"/>
        <end position="103"/>
    </location>
    <ligand>
        <name>substrate</name>
    </ligand>
</feature>
<comment type="cofactor">
    <cofactor evidence="9">
        <name>Mn(2+)</name>
        <dbReference type="ChEBI" id="CHEBI:29035"/>
    </cofactor>
</comment>
<dbReference type="CDD" id="cd01516">
    <property type="entry name" value="FBPase_glpX"/>
    <property type="match status" value="1"/>
</dbReference>
<comment type="pathway">
    <text evidence="2">Carbohydrate biosynthesis; gluconeogenesis.</text>
</comment>
<dbReference type="Gene3D" id="3.40.190.90">
    <property type="match status" value="1"/>
</dbReference>
<feature type="binding site" evidence="10">
    <location>
        <position position="133"/>
    </location>
    <ligand>
        <name>substrate</name>
    </ligand>
</feature>
<proteinExistence type="inferred from homology"/>
<comment type="similarity">
    <text evidence="3 8">Belongs to the FBPase class 2 family.</text>
</comment>
<dbReference type="GO" id="GO:0030388">
    <property type="term" value="P:fructose 1,6-bisphosphate metabolic process"/>
    <property type="evidence" value="ECO:0007669"/>
    <property type="project" value="TreeGrafter"/>
</dbReference>
<keyword evidence="5 11" id="KW-0378">Hydrolase</keyword>
<dbReference type="OrthoDB" id="9779353at2"/>